<proteinExistence type="predicted"/>
<dbReference type="Pfam" id="PF04122">
    <property type="entry name" value="CW_binding_2"/>
    <property type="match status" value="3"/>
</dbReference>
<protein>
    <submittedName>
        <fullName evidence="2">Cell surface protein</fullName>
    </submittedName>
</protein>
<dbReference type="PANTHER" id="PTHR30032:SF8">
    <property type="entry name" value="GERMINATION-SPECIFIC N-ACETYLMURAMOYL-L-ALANINE AMIDASE"/>
    <property type="match status" value="1"/>
</dbReference>
<dbReference type="InterPro" id="IPR007253">
    <property type="entry name" value="Cell_wall-bd_2"/>
</dbReference>
<dbReference type="KEGG" id="cdc:CD196_2577"/>
<evidence type="ECO:0000313" key="2">
    <source>
        <dbReference type="EMBL" id="CBA64941.1"/>
    </source>
</evidence>
<evidence type="ECO:0000259" key="1">
    <source>
        <dbReference type="PROSITE" id="PS51781"/>
    </source>
</evidence>
<dbReference type="AlphaFoldDB" id="A0A0H3N9X7"/>
<dbReference type="PROSITE" id="PS51781">
    <property type="entry name" value="SH3B"/>
    <property type="match status" value="2"/>
</dbReference>
<dbReference type="HOGENOM" id="CLU_574719_0_0_9"/>
<gene>
    <name evidence="2" type="ordered locus">CD196_2577</name>
</gene>
<organism evidence="2 3">
    <name type="scientific">Clostridioides difficile (strain CD196)</name>
    <name type="common">Peptoclostridium difficile</name>
    <dbReference type="NCBI Taxonomy" id="645462"/>
    <lineage>
        <taxon>Bacteria</taxon>
        <taxon>Bacillati</taxon>
        <taxon>Bacillota</taxon>
        <taxon>Clostridia</taxon>
        <taxon>Peptostreptococcales</taxon>
        <taxon>Peptostreptococcaceae</taxon>
        <taxon>Clostridioides</taxon>
    </lineage>
</organism>
<dbReference type="InterPro" id="IPR051922">
    <property type="entry name" value="Bact_Sporulation_Assoc"/>
</dbReference>
<dbReference type="InterPro" id="IPR003646">
    <property type="entry name" value="SH3-like_bac-type"/>
</dbReference>
<dbReference type="Gene3D" id="2.30.30.40">
    <property type="entry name" value="SH3 Domains"/>
    <property type="match status" value="2"/>
</dbReference>
<evidence type="ECO:0000313" key="3">
    <source>
        <dbReference type="Proteomes" id="UP000002068"/>
    </source>
</evidence>
<dbReference type="Gene3D" id="3.40.50.12090">
    <property type="match status" value="2"/>
</dbReference>
<feature type="domain" description="SH3b" evidence="1">
    <location>
        <begin position="435"/>
        <end position="499"/>
    </location>
</feature>
<name>A0A0H3N9X7_CLODC</name>
<dbReference type="SMART" id="SM00287">
    <property type="entry name" value="SH3b"/>
    <property type="match status" value="2"/>
</dbReference>
<feature type="domain" description="SH3b" evidence="1">
    <location>
        <begin position="360"/>
        <end position="427"/>
    </location>
</feature>
<dbReference type="Proteomes" id="UP000002068">
    <property type="component" value="Chromosome"/>
</dbReference>
<accession>A0A0H3N9X7</accession>
<reference evidence="2 3" key="1">
    <citation type="journal article" date="2009" name="Genome Biol.">
        <title>Comparative genome and phenotypic analysis of Clostridium difficile 027 strains provides insight into the evolution of a hypervirulent bacterium.</title>
        <authorList>
            <person name="Stabler R.A."/>
            <person name="He M."/>
            <person name="Dawson L."/>
            <person name="Martin M."/>
            <person name="Valiente E."/>
            <person name="Corton C."/>
            <person name="Lawley T.D."/>
            <person name="Sebaihia M."/>
            <person name="Quail M.A."/>
            <person name="Rose G."/>
            <person name="Gerding D.N."/>
            <person name="Gibert M."/>
            <person name="Popoff M.R."/>
            <person name="Parkhill J."/>
            <person name="Dougan G."/>
            <person name="Wren B.W."/>
        </authorList>
    </citation>
    <scope>NUCLEOTIDE SEQUENCE [LARGE SCALE GENOMIC DNA]</scope>
    <source>
        <strain evidence="2 3">CD196</strain>
    </source>
</reference>
<dbReference type="PANTHER" id="PTHR30032">
    <property type="entry name" value="N-ACETYLMURAMOYL-L-ALANINE AMIDASE-RELATED"/>
    <property type="match status" value="1"/>
</dbReference>
<dbReference type="Pfam" id="PF08239">
    <property type="entry name" value="SH3_3"/>
    <property type="match status" value="2"/>
</dbReference>
<sequence length="501" mass="54369">MMLLKLLCYTILNRKHLDTIILGGVKMKLTKSISSMLCLALVLSLSPVAYANEISRTTVENTLVGQDRYQTAVEVSKKGWSSANEAVVVNSESIVDALAVTPFAKLKNAPILLTEKNNLNSQTEKELKRLGVKKVYIIGLSSSVSNDVQKQLESNNLTTDRVGGSDRYQTALSIAKKIEGLKDISEIAVVNGYTGLADAVSIASVAATNGMVILPVSDASGISSFKDFIESKNINKSYIIGSTNAVSDKIKQSLPNSERIGGADRNETNGKVIEKFYTSNKLNNVFVAKDGMKNQNQLIDALAVGVLASKENSPVLIVGEQLSATQKSVFLNKNATSITQVGSGGNENAFKELKDLQANSNNKRVMYVTNTDKVNIRNDATIEASVIGYLNNGDEVEVLDVLKTGWVKIKYNEGIGYVSGSYLTNNKPDNSNENIKIKYVKEKDGLNVRKGPSTEDEKIGHLSYGSKVETIEIFATGWVKIKYNGGYGYVSNDYLSDTPVI</sequence>
<dbReference type="EMBL" id="FN538970">
    <property type="protein sequence ID" value="CBA64941.1"/>
    <property type="molecule type" value="Genomic_DNA"/>
</dbReference>